<keyword evidence="5" id="KW-0560">Oxidoreductase</keyword>
<evidence type="ECO:0000259" key="6">
    <source>
        <dbReference type="PROSITE" id="PS51387"/>
    </source>
</evidence>
<organism evidence="7 8">
    <name type="scientific">Lophiostoma macrostomum CBS 122681</name>
    <dbReference type="NCBI Taxonomy" id="1314788"/>
    <lineage>
        <taxon>Eukaryota</taxon>
        <taxon>Fungi</taxon>
        <taxon>Dikarya</taxon>
        <taxon>Ascomycota</taxon>
        <taxon>Pezizomycotina</taxon>
        <taxon>Dothideomycetes</taxon>
        <taxon>Pleosporomycetidae</taxon>
        <taxon>Pleosporales</taxon>
        <taxon>Lophiostomataceae</taxon>
        <taxon>Lophiostoma</taxon>
    </lineage>
</organism>
<dbReference type="PANTHER" id="PTHR42973">
    <property type="entry name" value="BINDING OXIDOREDUCTASE, PUTATIVE (AFU_ORTHOLOGUE AFUA_1G17690)-RELATED"/>
    <property type="match status" value="1"/>
</dbReference>
<keyword evidence="8" id="KW-1185">Reference proteome</keyword>
<evidence type="ECO:0000313" key="8">
    <source>
        <dbReference type="Proteomes" id="UP000799324"/>
    </source>
</evidence>
<dbReference type="GO" id="GO:0071949">
    <property type="term" value="F:FAD binding"/>
    <property type="evidence" value="ECO:0007669"/>
    <property type="project" value="InterPro"/>
</dbReference>
<dbReference type="PANTHER" id="PTHR42973:SF39">
    <property type="entry name" value="FAD-BINDING PCMH-TYPE DOMAIN-CONTAINING PROTEIN"/>
    <property type="match status" value="1"/>
</dbReference>
<comment type="similarity">
    <text evidence="2">Belongs to the oxygen-dependent FAD-linked oxidoreductase family.</text>
</comment>
<dbReference type="Proteomes" id="UP000799324">
    <property type="component" value="Unassembled WGS sequence"/>
</dbReference>
<evidence type="ECO:0000256" key="3">
    <source>
        <dbReference type="ARBA" id="ARBA00022630"/>
    </source>
</evidence>
<evidence type="ECO:0000256" key="1">
    <source>
        <dbReference type="ARBA" id="ARBA00001974"/>
    </source>
</evidence>
<evidence type="ECO:0000256" key="4">
    <source>
        <dbReference type="ARBA" id="ARBA00022827"/>
    </source>
</evidence>
<dbReference type="AlphaFoldDB" id="A0A6A6SMZ9"/>
<accession>A0A6A6SMZ9</accession>
<dbReference type="InterPro" id="IPR050416">
    <property type="entry name" value="FAD-linked_Oxidoreductase"/>
</dbReference>
<dbReference type="InterPro" id="IPR016169">
    <property type="entry name" value="FAD-bd_PCMH_sub2"/>
</dbReference>
<dbReference type="Pfam" id="PF08031">
    <property type="entry name" value="BBE"/>
    <property type="match status" value="1"/>
</dbReference>
<dbReference type="Gene3D" id="3.30.43.10">
    <property type="entry name" value="Uridine Diphospho-n-acetylenolpyruvylglucosamine Reductase, domain 2"/>
    <property type="match status" value="1"/>
</dbReference>
<dbReference type="InterPro" id="IPR006094">
    <property type="entry name" value="Oxid_FAD_bind_N"/>
</dbReference>
<reference evidence="7" key="1">
    <citation type="journal article" date="2020" name="Stud. Mycol.">
        <title>101 Dothideomycetes genomes: a test case for predicting lifestyles and emergence of pathogens.</title>
        <authorList>
            <person name="Haridas S."/>
            <person name="Albert R."/>
            <person name="Binder M."/>
            <person name="Bloem J."/>
            <person name="Labutti K."/>
            <person name="Salamov A."/>
            <person name="Andreopoulos B."/>
            <person name="Baker S."/>
            <person name="Barry K."/>
            <person name="Bills G."/>
            <person name="Bluhm B."/>
            <person name="Cannon C."/>
            <person name="Castanera R."/>
            <person name="Culley D."/>
            <person name="Daum C."/>
            <person name="Ezra D."/>
            <person name="Gonzalez J."/>
            <person name="Henrissat B."/>
            <person name="Kuo A."/>
            <person name="Liang C."/>
            <person name="Lipzen A."/>
            <person name="Lutzoni F."/>
            <person name="Magnuson J."/>
            <person name="Mondo S."/>
            <person name="Nolan M."/>
            <person name="Ohm R."/>
            <person name="Pangilinan J."/>
            <person name="Park H.-J."/>
            <person name="Ramirez L."/>
            <person name="Alfaro M."/>
            <person name="Sun H."/>
            <person name="Tritt A."/>
            <person name="Yoshinaga Y."/>
            <person name="Zwiers L.-H."/>
            <person name="Turgeon B."/>
            <person name="Goodwin S."/>
            <person name="Spatafora J."/>
            <person name="Crous P."/>
            <person name="Grigoriev I."/>
        </authorList>
    </citation>
    <scope>NUCLEOTIDE SEQUENCE</scope>
    <source>
        <strain evidence="7">CBS 122681</strain>
    </source>
</reference>
<evidence type="ECO:0000313" key="7">
    <source>
        <dbReference type="EMBL" id="KAF2648381.1"/>
    </source>
</evidence>
<evidence type="ECO:0000256" key="2">
    <source>
        <dbReference type="ARBA" id="ARBA00005466"/>
    </source>
</evidence>
<sequence>MDSLIPITWKDTASEEEYERARVGRVFNHRRPERYPDAVVEAENEEHILQAVQVARERDLRVSVRSGGHSWAAWSVRNGAILIDLGKYKHIELDEKTGVVSVSPSTTGNMLNTFLRQKGLLFPGGHCPDVGLGGFLLQGGMGWVCRSWGWACQYVKAIDVVTAAAHQIRCDENENSDLFWAARGAGPGFPAVITRFHLQTRPLPSHIRGSNYIFPKTHFKSALNWVKSLVPNFDADTEIVCVGLSMPEYEESVIMVGLTTFKNSRGEAVAALQPAEDSCPQGYFERHFARPTSLQQEYIAQAIANPEGHRYCSDNAYIDNSADVATVLEEAFTTLPNRKSFALWYAMAPVSQRPLPDMALSIQSDHYFALYTIWEDAKDDDLFQSWTYNVMMKIEPSSVGQYLGDSDFQVRSTKYWGEEQGHRLMRIRRKWDPDERIYGYLAAGDESGADGLRNKL</sequence>
<gene>
    <name evidence="7" type="ORF">K491DRAFT_708721</name>
</gene>
<protein>
    <submittedName>
        <fullName evidence="7">FAD binding domain protein</fullName>
    </submittedName>
</protein>
<dbReference type="InterPro" id="IPR036318">
    <property type="entry name" value="FAD-bd_PCMH-like_sf"/>
</dbReference>
<dbReference type="Pfam" id="PF01565">
    <property type="entry name" value="FAD_binding_4"/>
    <property type="match status" value="1"/>
</dbReference>
<feature type="domain" description="FAD-binding PCMH-type" evidence="6">
    <location>
        <begin position="32"/>
        <end position="203"/>
    </location>
</feature>
<dbReference type="OrthoDB" id="415825at2759"/>
<keyword evidence="4" id="KW-0274">FAD</keyword>
<dbReference type="PROSITE" id="PS51387">
    <property type="entry name" value="FAD_PCMH"/>
    <property type="match status" value="1"/>
</dbReference>
<comment type="cofactor">
    <cofactor evidence="1">
        <name>FAD</name>
        <dbReference type="ChEBI" id="CHEBI:57692"/>
    </cofactor>
</comment>
<dbReference type="InterPro" id="IPR016166">
    <property type="entry name" value="FAD-bd_PCMH"/>
</dbReference>
<dbReference type="EMBL" id="MU004541">
    <property type="protein sequence ID" value="KAF2648381.1"/>
    <property type="molecule type" value="Genomic_DNA"/>
</dbReference>
<dbReference type="Gene3D" id="3.30.465.10">
    <property type="match status" value="1"/>
</dbReference>
<proteinExistence type="inferred from homology"/>
<dbReference type="InterPro" id="IPR016167">
    <property type="entry name" value="FAD-bd_PCMH_sub1"/>
</dbReference>
<evidence type="ECO:0000256" key="5">
    <source>
        <dbReference type="ARBA" id="ARBA00023002"/>
    </source>
</evidence>
<keyword evidence="3" id="KW-0285">Flavoprotein</keyword>
<dbReference type="Gene3D" id="3.40.462.20">
    <property type="match status" value="1"/>
</dbReference>
<dbReference type="GO" id="GO:0016491">
    <property type="term" value="F:oxidoreductase activity"/>
    <property type="evidence" value="ECO:0007669"/>
    <property type="project" value="UniProtKB-KW"/>
</dbReference>
<dbReference type="SUPFAM" id="SSF56176">
    <property type="entry name" value="FAD-binding/transporter-associated domain-like"/>
    <property type="match status" value="1"/>
</dbReference>
<name>A0A6A6SMZ9_9PLEO</name>
<dbReference type="InterPro" id="IPR012951">
    <property type="entry name" value="BBE"/>
</dbReference>